<name>A0A2Z6SJ54_9GLOM</name>
<sequence length="359" mass="41377">MINKVQTTLNKILDFALQMDKMDKMDKPNKVNRLNKMYGNKPKIMDNGKLMQTSILIVLIVLGMTIFVKDESMWNSLSFMFEMHIPGIKHYLPRGPPRSKDESQIDRFTNSTTLLFQKISLAEIPAPSEITQHVDNCNKLAALMERCGAYGNNGKIAAEHLRRFSNLLYEAGDTLREMFAKSKSVHSTFEIEVKSMVKKFNNNYSIFTNHDYFVMRILKLKETITGYRVIVDKTMQKILEVQGERDIIIQQLFDAQIKTGNKPIDENNKIFDITTEAIKGVNVMQRYLSDMAVGLREIRGKLKDYEINVNNVKVNLDVSEMNLTEESLQYLEAAVMSWKESWDKFLSKQHKPVISVGEI</sequence>
<reference evidence="3" key="2">
    <citation type="submission" date="2019-10" db="EMBL/GenBank/DDBJ databases">
        <title>Conservation and host-specific expression of non-tandemly repeated heterogenous ribosome RNA gene in arbuscular mycorrhizal fungi.</title>
        <authorList>
            <person name="Maeda T."/>
            <person name="Kobayashi Y."/>
            <person name="Nakagawa T."/>
            <person name="Ezawa T."/>
            <person name="Yamaguchi K."/>
            <person name="Bino T."/>
            <person name="Nishimoto Y."/>
            <person name="Shigenobu S."/>
            <person name="Kawaguchi M."/>
        </authorList>
    </citation>
    <scope>NUCLEOTIDE SEQUENCE</scope>
    <source>
        <strain evidence="3">HR1</strain>
    </source>
</reference>
<proteinExistence type="predicted"/>
<keyword evidence="4" id="KW-1185">Reference proteome</keyword>
<keyword evidence="1" id="KW-0812">Transmembrane</keyword>
<organism evidence="2 4">
    <name type="scientific">Rhizophagus clarus</name>
    <dbReference type="NCBI Taxonomy" id="94130"/>
    <lineage>
        <taxon>Eukaryota</taxon>
        <taxon>Fungi</taxon>
        <taxon>Fungi incertae sedis</taxon>
        <taxon>Mucoromycota</taxon>
        <taxon>Glomeromycotina</taxon>
        <taxon>Glomeromycetes</taxon>
        <taxon>Glomerales</taxon>
        <taxon>Glomeraceae</taxon>
        <taxon>Rhizophagus</taxon>
    </lineage>
</organism>
<gene>
    <name evidence="3" type="ORF">RCL2_002205300</name>
    <name evidence="2" type="ORF">RclHR1_06650007</name>
</gene>
<dbReference type="Proteomes" id="UP000247702">
    <property type="component" value="Unassembled WGS sequence"/>
</dbReference>
<evidence type="ECO:0000313" key="3">
    <source>
        <dbReference type="EMBL" id="GES95378.1"/>
    </source>
</evidence>
<evidence type="ECO:0000256" key="1">
    <source>
        <dbReference type="SAM" id="Phobius"/>
    </source>
</evidence>
<dbReference type="EMBL" id="BEXD01004054">
    <property type="protein sequence ID" value="GBC06147.1"/>
    <property type="molecule type" value="Genomic_DNA"/>
</dbReference>
<dbReference type="EMBL" id="BLAL01000242">
    <property type="protein sequence ID" value="GES95378.1"/>
    <property type="molecule type" value="Genomic_DNA"/>
</dbReference>
<dbReference type="AlphaFoldDB" id="A0A2Z6SJ54"/>
<reference evidence="2 4" key="1">
    <citation type="submission" date="2017-11" db="EMBL/GenBank/DDBJ databases">
        <title>The genome of Rhizophagus clarus HR1 reveals common genetic basis of auxotrophy among arbuscular mycorrhizal fungi.</title>
        <authorList>
            <person name="Kobayashi Y."/>
        </authorList>
    </citation>
    <scope>NUCLEOTIDE SEQUENCE [LARGE SCALE GENOMIC DNA]</scope>
    <source>
        <strain evidence="2 4">HR1</strain>
    </source>
</reference>
<dbReference type="OrthoDB" id="2362049at2759"/>
<protein>
    <submittedName>
        <fullName evidence="2">Uncharacterized protein</fullName>
    </submittedName>
</protein>
<evidence type="ECO:0000313" key="4">
    <source>
        <dbReference type="Proteomes" id="UP000247702"/>
    </source>
</evidence>
<comment type="caution">
    <text evidence="2">The sequence shown here is derived from an EMBL/GenBank/DDBJ whole genome shotgun (WGS) entry which is preliminary data.</text>
</comment>
<feature type="transmembrane region" description="Helical" evidence="1">
    <location>
        <begin position="50"/>
        <end position="68"/>
    </location>
</feature>
<dbReference type="Proteomes" id="UP000615446">
    <property type="component" value="Unassembled WGS sequence"/>
</dbReference>
<keyword evidence="1" id="KW-0472">Membrane</keyword>
<keyword evidence="1" id="KW-1133">Transmembrane helix</keyword>
<accession>A0A2Z6SJ54</accession>
<evidence type="ECO:0000313" key="2">
    <source>
        <dbReference type="EMBL" id="GBC06147.1"/>
    </source>
</evidence>